<dbReference type="EMBL" id="JAHESE010000006">
    <property type="protein sequence ID" value="MBT1708438.1"/>
    <property type="molecule type" value="Genomic_DNA"/>
</dbReference>
<feature type="domain" description="RagB/SusD" evidence="6">
    <location>
        <begin position="277"/>
        <end position="570"/>
    </location>
</feature>
<evidence type="ECO:0000256" key="1">
    <source>
        <dbReference type="ARBA" id="ARBA00004442"/>
    </source>
</evidence>
<proteinExistence type="inferred from homology"/>
<evidence type="ECO:0000259" key="7">
    <source>
        <dbReference type="Pfam" id="PF14322"/>
    </source>
</evidence>
<dbReference type="Gene3D" id="1.25.40.390">
    <property type="match status" value="1"/>
</dbReference>
<name>A0AAP2DYB2_9BACT</name>
<evidence type="ECO:0000256" key="4">
    <source>
        <dbReference type="ARBA" id="ARBA00023136"/>
    </source>
</evidence>
<dbReference type="RefSeq" id="WP_254084029.1">
    <property type="nucleotide sequence ID" value="NZ_JAHESE010000006.1"/>
</dbReference>
<keyword evidence="4" id="KW-0472">Membrane</keyword>
<keyword evidence="9" id="KW-1185">Reference proteome</keyword>
<protein>
    <submittedName>
        <fullName evidence="8">RagB/SusD family nutrient uptake outer membrane protein</fullName>
    </submittedName>
</protein>
<accession>A0AAP2DYB2</accession>
<gene>
    <name evidence="8" type="ORF">KK062_09395</name>
</gene>
<comment type="subcellular location">
    <subcellularLocation>
        <location evidence="1">Cell outer membrane</location>
    </subcellularLocation>
</comment>
<comment type="similarity">
    <text evidence="2">Belongs to the SusD family.</text>
</comment>
<dbReference type="Pfam" id="PF14322">
    <property type="entry name" value="SusD-like_3"/>
    <property type="match status" value="1"/>
</dbReference>
<dbReference type="InterPro" id="IPR012944">
    <property type="entry name" value="SusD_RagB_dom"/>
</dbReference>
<dbReference type="GO" id="GO:0009279">
    <property type="term" value="C:cell outer membrane"/>
    <property type="evidence" value="ECO:0007669"/>
    <property type="project" value="UniProtKB-SubCell"/>
</dbReference>
<comment type="caution">
    <text evidence="8">The sequence shown here is derived from an EMBL/GenBank/DDBJ whole genome shotgun (WGS) entry which is preliminary data.</text>
</comment>
<dbReference type="InterPro" id="IPR011990">
    <property type="entry name" value="TPR-like_helical_dom_sf"/>
</dbReference>
<dbReference type="SUPFAM" id="SSF48452">
    <property type="entry name" value="TPR-like"/>
    <property type="match status" value="1"/>
</dbReference>
<organism evidence="8 9">
    <name type="scientific">Dawidia cretensis</name>
    <dbReference type="NCBI Taxonomy" id="2782350"/>
    <lineage>
        <taxon>Bacteria</taxon>
        <taxon>Pseudomonadati</taxon>
        <taxon>Bacteroidota</taxon>
        <taxon>Cytophagia</taxon>
        <taxon>Cytophagales</taxon>
        <taxon>Chryseotaleaceae</taxon>
        <taxon>Dawidia</taxon>
    </lineage>
</organism>
<keyword evidence="3" id="KW-0732">Signal</keyword>
<feature type="domain" description="SusD-like N-terminal" evidence="7">
    <location>
        <begin position="99"/>
        <end position="223"/>
    </location>
</feature>
<evidence type="ECO:0000259" key="6">
    <source>
        <dbReference type="Pfam" id="PF07980"/>
    </source>
</evidence>
<sequence length="571" mass="65939">MKKIARWFFVITCFGVTSCEDFLNQKPQGFVSGDDLNTPENLEKMVISTYALLGSDQWPFVASLWPQGSVRSDDAYKGGDGPNDQAEMHAYEVFALNRIDNPHIDVTWFRLYVNISRANDALRRLNEVDEATFALKKVRQAEVRFLRGHFYFNLKILFKYMPYIDETIPKEQYGTISNDVYSNDELWTKVADDFRFAAENLPEEQSEPGRANNYAARAYLAKALLFQAYQQNEQNQVTSVDRAKLEEVVTLCSALEGVYNLHDDFARNFLEEYENGTESIFAIQYSKDDATPLGRIDWSHKLNYPMNPEFGCCGFHAASQNLVNAFKTDANGLPLFETFNDEDVRAGTTDFQTFTFDPRLDHTVAIPGHPYKYSSYTFANAWVRSPQIYGYYMSLKETVAPDDASFQKAPPFMSSSKNWDILRYDEVLLWRAEALIELGRQDEALPFINALRKRAAESMALLEYENSTTFSNYHIDEYQPGVNCNWTQDFARQALRWESRLELAMEEDRFFYLVRWGIAAETLNAYFDQEEEKASFLKDAIFTAGRDEYLPVPLAQMNLSRNLYKQNSGWE</sequence>
<dbReference type="InterPro" id="IPR033985">
    <property type="entry name" value="SusD-like_N"/>
</dbReference>
<dbReference type="PROSITE" id="PS51257">
    <property type="entry name" value="PROKAR_LIPOPROTEIN"/>
    <property type="match status" value="1"/>
</dbReference>
<evidence type="ECO:0000256" key="2">
    <source>
        <dbReference type="ARBA" id="ARBA00006275"/>
    </source>
</evidence>
<keyword evidence="5" id="KW-0998">Cell outer membrane</keyword>
<reference evidence="8 9" key="1">
    <citation type="submission" date="2021-05" db="EMBL/GenBank/DDBJ databases">
        <title>A Polyphasic approach of four new species of the genus Ohtaekwangia: Ohtaekwangia histidinii sp. nov., Ohtaekwangia cretensis sp. nov., Ohtaekwangia indiensis sp. nov., Ohtaekwangia reichenbachii sp. nov. from diverse environment.</title>
        <authorList>
            <person name="Octaviana S."/>
        </authorList>
    </citation>
    <scope>NUCLEOTIDE SEQUENCE [LARGE SCALE GENOMIC DNA]</scope>
    <source>
        <strain evidence="8 9">PWU5</strain>
    </source>
</reference>
<evidence type="ECO:0000256" key="5">
    <source>
        <dbReference type="ARBA" id="ARBA00023237"/>
    </source>
</evidence>
<dbReference type="AlphaFoldDB" id="A0AAP2DYB2"/>
<evidence type="ECO:0000256" key="3">
    <source>
        <dbReference type="ARBA" id="ARBA00022729"/>
    </source>
</evidence>
<dbReference type="Pfam" id="PF07980">
    <property type="entry name" value="SusD_RagB"/>
    <property type="match status" value="1"/>
</dbReference>
<evidence type="ECO:0000313" key="9">
    <source>
        <dbReference type="Proteomes" id="UP001319080"/>
    </source>
</evidence>
<dbReference type="Proteomes" id="UP001319080">
    <property type="component" value="Unassembled WGS sequence"/>
</dbReference>
<evidence type="ECO:0000313" key="8">
    <source>
        <dbReference type="EMBL" id="MBT1708438.1"/>
    </source>
</evidence>